<organism evidence="2 3">
    <name type="scientific">Aaosphaeria arxii CBS 175.79</name>
    <dbReference type="NCBI Taxonomy" id="1450172"/>
    <lineage>
        <taxon>Eukaryota</taxon>
        <taxon>Fungi</taxon>
        <taxon>Dikarya</taxon>
        <taxon>Ascomycota</taxon>
        <taxon>Pezizomycotina</taxon>
        <taxon>Dothideomycetes</taxon>
        <taxon>Pleosporomycetidae</taxon>
        <taxon>Pleosporales</taxon>
        <taxon>Pleosporales incertae sedis</taxon>
        <taxon>Aaosphaeria</taxon>
    </lineage>
</organism>
<protein>
    <submittedName>
        <fullName evidence="2">Uncharacterized protein</fullName>
    </submittedName>
</protein>
<sequence>MNDVANRPGYQPPAARHPLHIHPSSHPNIAIPPPQKQNEKHRIKKKKFNNHHYWFPDAPDAPP</sequence>
<reference evidence="2" key="1">
    <citation type="journal article" date="2020" name="Stud. Mycol.">
        <title>101 Dothideomycetes genomes: a test case for predicting lifestyles and emergence of pathogens.</title>
        <authorList>
            <person name="Haridas S."/>
            <person name="Albert R."/>
            <person name="Binder M."/>
            <person name="Bloem J."/>
            <person name="Labutti K."/>
            <person name="Salamov A."/>
            <person name="Andreopoulos B."/>
            <person name="Baker S."/>
            <person name="Barry K."/>
            <person name="Bills G."/>
            <person name="Bluhm B."/>
            <person name="Cannon C."/>
            <person name="Castanera R."/>
            <person name="Culley D."/>
            <person name="Daum C."/>
            <person name="Ezra D."/>
            <person name="Gonzalez J."/>
            <person name="Henrissat B."/>
            <person name="Kuo A."/>
            <person name="Liang C."/>
            <person name="Lipzen A."/>
            <person name="Lutzoni F."/>
            <person name="Magnuson J."/>
            <person name="Mondo S."/>
            <person name="Nolan M."/>
            <person name="Ohm R."/>
            <person name="Pangilinan J."/>
            <person name="Park H.-J."/>
            <person name="Ramirez L."/>
            <person name="Alfaro M."/>
            <person name="Sun H."/>
            <person name="Tritt A."/>
            <person name="Yoshinaga Y."/>
            <person name="Zwiers L.-H."/>
            <person name="Turgeon B."/>
            <person name="Goodwin S."/>
            <person name="Spatafora J."/>
            <person name="Crous P."/>
            <person name="Grigoriev I."/>
        </authorList>
    </citation>
    <scope>NUCLEOTIDE SEQUENCE</scope>
    <source>
        <strain evidence="2">CBS 175.79</strain>
    </source>
</reference>
<dbReference type="Proteomes" id="UP000799778">
    <property type="component" value="Unassembled WGS sequence"/>
</dbReference>
<evidence type="ECO:0000313" key="2">
    <source>
        <dbReference type="EMBL" id="KAF2021843.1"/>
    </source>
</evidence>
<dbReference type="AlphaFoldDB" id="A0A6A5Y9D7"/>
<name>A0A6A5Y9D7_9PLEO</name>
<dbReference type="GeneID" id="54284132"/>
<feature type="region of interest" description="Disordered" evidence="1">
    <location>
        <begin position="1"/>
        <end position="42"/>
    </location>
</feature>
<evidence type="ECO:0000256" key="1">
    <source>
        <dbReference type="SAM" id="MobiDB-lite"/>
    </source>
</evidence>
<dbReference type="EMBL" id="ML978066">
    <property type="protein sequence ID" value="KAF2021843.1"/>
    <property type="molecule type" value="Genomic_DNA"/>
</dbReference>
<accession>A0A6A5Y9D7</accession>
<gene>
    <name evidence="2" type="ORF">BU24DRAFT_417477</name>
</gene>
<proteinExistence type="predicted"/>
<dbReference type="RefSeq" id="XP_033390182.1">
    <property type="nucleotide sequence ID" value="XM_033526735.1"/>
</dbReference>
<evidence type="ECO:0000313" key="3">
    <source>
        <dbReference type="Proteomes" id="UP000799778"/>
    </source>
</evidence>
<keyword evidence="3" id="KW-1185">Reference proteome</keyword>